<accession>A0A834L8X5</accession>
<dbReference type="GO" id="GO:0051707">
    <property type="term" value="P:response to other organism"/>
    <property type="evidence" value="ECO:0007669"/>
    <property type="project" value="UniProtKB-ARBA"/>
</dbReference>
<evidence type="ECO:0000256" key="10">
    <source>
        <dbReference type="ARBA" id="ARBA00023136"/>
    </source>
</evidence>
<keyword evidence="17" id="KW-1185">Reference proteome</keyword>
<keyword evidence="11" id="KW-0325">Glycoprotein</keyword>
<dbReference type="InterPro" id="IPR001611">
    <property type="entry name" value="Leu-rich_rpt"/>
</dbReference>
<dbReference type="InterPro" id="IPR050647">
    <property type="entry name" value="Plant_LRR-RLKs"/>
</dbReference>
<evidence type="ECO:0000259" key="15">
    <source>
        <dbReference type="PROSITE" id="PS50011"/>
    </source>
</evidence>
<dbReference type="InterPro" id="IPR001245">
    <property type="entry name" value="Ser-Thr/Tyr_kinase_cat_dom"/>
</dbReference>
<dbReference type="Gene3D" id="1.10.510.10">
    <property type="entry name" value="Transferase(Phosphotransferase) domain 1"/>
    <property type="match status" value="1"/>
</dbReference>
<evidence type="ECO:0000256" key="4">
    <source>
        <dbReference type="ARBA" id="ARBA00022475"/>
    </source>
</evidence>
<dbReference type="FunFam" id="3.80.10.10:FF:000275">
    <property type="entry name" value="Leucine-rich repeat receptor-like protein kinase"/>
    <property type="match status" value="1"/>
</dbReference>
<keyword evidence="7 14" id="KW-0732">Signal</keyword>
<dbReference type="InterPro" id="IPR000719">
    <property type="entry name" value="Prot_kinase_dom"/>
</dbReference>
<dbReference type="InterPro" id="IPR003591">
    <property type="entry name" value="Leu-rich_rpt_typical-subtyp"/>
</dbReference>
<dbReference type="Gene3D" id="3.80.10.10">
    <property type="entry name" value="Ribonuclease Inhibitor"/>
    <property type="match status" value="7"/>
</dbReference>
<evidence type="ECO:0000313" key="17">
    <source>
        <dbReference type="Proteomes" id="UP000626092"/>
    </source>
</evidence>
<dbReference type="FunFam" id="3.80.10.10:FF:000565">
    <property type="entry name" value="Leucine-rich repeat receptor-like kinase protein FLORAL ORGAN NUMBER1"/>
    <property type="match status" value="1"/>
</dbReference>
<evidence type="ECO:0000256" key="1">
    <source>
        <dbReference type="ARBA" id="ARBA00004162"/>
    </source>
</evidence>
<dbReference type="Pfam" id="PF07714">
    <property type="entry name" value="PK_Tyr_Ser-Thr"/>
    <property type="match status" value="1"/>
</dbReference>
<dbReference type="PROSITE" id="PS50011">
    <property type="entry name" value="PROTEIN_KINASE_DOM"/>
    <property type="match status" value="2"/>
</dbReference>
<keyword evidence="4" id="KW-1003">Cell membrane</keyword>
<dbReference type="InterPro" id="IPR032675">
    <property type="entry name" value="LRR_dom_sf"/>
</dbReference>
<protein>
    <recommendedName>
        <fullName evidence="15">Protein kinase domain-containing protein</fullName>
    </recommendedName>
</protein>
<dbReference type="PANTHER" id="PTHR48056">
    <property type="entry name" value="LRR RECEPTOR-LIKE SERINE/THREONINE-PROTEIN KINASE-RELATED"/>
    <property type="match status" value="1"/>
</dbReference>
<evidence type="ECO:0000256" key="7">
    <source>
        <dbReference type="ARBA" id="ARBA00022729"/>
    </source>
</evidence>
<dbReference type="SMART" id="SM00365">
    <property type="entry name" value="LRR_SD22"/>
    <property type="match status" value="6"/>
</dbReference>
<evidence type="ECO:0000256" key="14">
    <source>
        <dbReference type="SAM" id="SignalP"/>
    </source>
</evidence>
<dbReference type="GO" id="GO:0004672">
    <property type="term" value="F:protein kinase activity"/>
    <property type="evidence" value="ECO:0007669"/>
    <property type="project" value="InterPro"/>
</dbReference>
<keyword evidence="9 13" id="KW-1133">Transmembrane helix</keyword>
<evidence type="ECO:0000256" key="8">
    <source>
        <dbReference type="ARBA" id="ARBA00022737"/>
    </source>
</evidence>
<dbReference type="GO" id="GO:0033612">
    <property type="term" value="F:receptor serine/threonine kinase binding"/>
    <property type="evidence" value="ECO:0007669"/>
    <property type="project" value="TreeGrafter"/>
</dbReference>
<dbReference type="Pfam" id="PF13855">
    <property type="entry name" value="LRR_8"/>
    <property type="match status" value="3"/>
</dbReference>
<evidence type="ECO:0000256" key="12">
    <source>
        <dbReference type="PROSITE-ProRule" id="PRU10141"/>
    </source>
</evidence>
<dbReference type="GO" id="GO:0005886">
    <property type="term" value="C:plasma membrane"/>
    <property type="evidence" value="ECO:0007669"/>
    <property type="project" value="UniProtKB-SubCell"/>
</dbReference>
<evidence type="ECO:0000313" key="16">
    <source>
        <dbReference type="EMBL" id="KAF7124143.1"/>
    </source>
</evidence>
<dbReference type="GO" id="GO:0005524">
    <property type="term" value="F:ATP binding"/>
    <property type="evidence" value="ECO:0007669"/>
    <property type="project" value="UniProtKB-UniRule"/>
</dbReference>
<evidence type="ECO:0000256" key="6">
    <source>
        <dbReference type="ARBA" id="ARBA00022692"/>
    </source>
</evidence>
<evidence type="ECO:0000256" key="11">
    <source>
        <dbReference type="ARBA" id="ARBA00023180"/>
    </source>
</evidence>
<gene>
    <name evidence="16" type="ORF">RHSIM_Rhsim12G0186100</name>
</gene>
<proteinExistence type="inferred from homology"/>
<comment type="similarity">
    <text evidence="3">Belongs to the RLP family.</text>
</comment>
<dbReference type="EMBL" id="WJXA01000012">
    <property type="protein sequence ID" value="KAF7124143.1"/>
    <property type="molecule type" value="Genomic_DNA"/>
</dbReference>
<dbReference type="FunFam" id="3.80.10.10:FF:000095">
    <property type="entry name" value="LRR receptor-like serine/threonine-protein kinase GSO1"/>
    <property type="match status" value="1"/>
</dbReference>
<feature type="domain" description="Protein kinase" evidence="15">
    <location>
        <begin position="720"/>
        <end position="1145"/>
    </location>
</feature>
<dbReference type="SUPFAM" id="SSF56112">
    <property type="entry name" value="Protein kinase-like (PK-like)"/>
    <property type="match status" value="2"/>
</dbReference>
<feature type="domain" description="Protein kinase" evidence="15">
    <location>
        <begin position="1544"/>
        <end position="1777"/>
    </location>
</feature>
<comment type="caution">
    <text evidence="16">The sequence shown here is derived from an EMBL/GenBank/DDBJ whole genome shotgun (WGS) entry which is preliminary data.</text>
</comment>
<feature type="signal peptide" evidence="14">
    <location>
        <begin position="1"/>
        <end position="22"/>
    </location>
</feature>
<dbReference type="Pfam" id="PF00560">
    <property type="entry name" value="LRR_1"/>
    <property type="match status" value="12"/>
</dbReference>
<feature type="binding site" evidence="12">
    <location>
        <position position="748"/>
    </location>
    <ligand>
        <name>ATP</name>
        <dbReference type="ChEBI" id="CHEBI:30616"/>
    </ligand>
</feature>
<evidence type="ECO:0000256" key="13">
    <source>
        <dbReference type="SAM" id="Phobius"/>
    </source>
</evidence>
<organism evidence="16 17">
    <name type="scientific">Rhododendron simsii</name>
    <name type="common">Sims's rhododendron</name>
    <dbReference type="NCBI Taxonomy" id="118357"/>
    <lineage>
        <taxon>Eukaryota</taxon>
        <taxon>Viridiplantae</taxon>
        <taxon>Streptophyta</taxon>
        <taxon>Embryophyta</taxon>
        <taxon>Tracheophyta</taxon>
        <taxon>Spermatophyta</taxon>
        <taxon>Magnoliopsida</taxon>
        <taxon>eudicotyledons</taxon>
        <taxon>Gunneridae</taxon>
        <taxon>Pentapetalae</taxon>
        <taxon>asterids</taxon>
        <taxon>Ericales</taxon>
        <taxon>Ericaceae</taxon>
        <taxon>Ericoideae</taxon>
        <taxon>Rhodoreae</taxon>
        <taxon>Rhododendron</taxon>
    </lineage>
</organism>
<feature type="transmembrane region" description="Helical" evidence="13">
    <location>
        <begin position="1474"/>
        <end position="1498"/>
    </location>
</feature>
<keyword evidence="5" id="KW-0433">Leucine-rich repeat</keyword>
<feature type="binding site" evidence="12">
    <location>
        <position position="1572"/>
    </location>
    <ligand>
        <name>ATP</name>
        <dbReference type="ChEBI" id="CHEBI:30616"/>
    </ligand>
</feature>
<dbReference type="PROSITE" id="PS00107">
    <property type="entry name" value="PROTEIN_KINASE_ATP"/>
    <property type="match status" value="2"/>
</dbReference>
<dbReference type="Pfam" id="PF08263">
    <property type="entry name" value="LRRNT_2"/>
    <property type="match status" value="2"/>
</dbReference>
<dbReference type="SUPFAM" id="SSF52058">
    <property type="entry name" value="L domain-like"/>
    <property type="match status" value="4"/>
</dbReference>
<keyword evidence="12" id="KW-0547">Nucleotide-binding</keyword>
<dbReference type="OrthoDB" id="4062651at2759"/>
<evidence type="ECO:0000256" key="2">
    <source>
        <dbReference type="ARBA" id="ARBA00004479"/>
    </source>
</evidence>
<evidence type="ECO:0000256" key="9">
    <source>
        <dbReference type="ARBA" id="ARBA00022989"/>
    </source>
</evidence>
<reference evidence="16" key="1">
    <citation type="submission" date="2019-11" db="EMBL/GenBank/DDBJ databases">
        <authorList>
            <person name="Liu Y."/>
            <person name="Hou J."/>
            <person name="Li T.-Q."/>
            <person name="Guan C.-H."/>
            <person name="Wu X."/>
            <person name="Wu H.-Z."/>
            <person name="Ling F."/>
            <person name="Zhang R."/>
            <person name="Shi X.-G."/>
            <person name="Ren J.-P."/>
            <person name="Chen E.-F."/>
            <person name="Sun J.-M."/>
        </authorList>
    </citation>
    <scope>NUCLEOTIDE SEQUENCE</scope>
    <source>
        <strain evidence="16">Adult_tree_wgs_1</strain>
        <tissue evidence="16">Leaves</tissue>
    </source>
</reference>
<keyword evidence="8" id="KW-0677">Repeat</keyword>
<sequence>MVFRKTMLVFLLHCLVIIPKHALSVLQHHYPSHHSLETDRAALLEFKETITSDPNSRLSNWNDSTQVCYFTGVRCNKEHHRVWQLNLGGSGIVGTLSPSISNLTHLRVLELVNNQLSGEIPWEFSSLRHLRHLLLEGNNLHGQIPDTFSHLVSYLPPSFFSNCTSLKSVDLSFNQLSGEIPRELSSLRHLRHLLLEGNNIHGQIPDTFSHLVYLTVVDLRLNSLTGKIPPSFFSNCTLLKNVDLSFNFLEGNIPEIGSCRGLWNLNLYNNQFTGEIPFSVTNATSMVNLDVEFNILSGELPSKIVESLPDLKFLHLSFNPMISPKNNSNLDPFFTALCNYTTVVELELAGMGLGGKLPTSIGKCVYLEYLLLQENNITGSIPPTLSNLTHLSQLNLTSNLLSGTMPEEISQLPHLEQLFLSHNSLSGPIPAAVGQFQHLGLLHLSNNKFSGEIPKSLGNLVQINSMFLNNNLLSGSIPSSLGQCRDLYTLDLSYNNLTGNIPPEISGLREMRIFINLSHNFLEGDLPIELSKLENVQEMDLSLNRFTGRVFPRISSCIALSSLNISHNLLEGELPESLGDLKNLKVFDVSGNGLSGTIPKSLSNIRTLTFLNLSVNQLSGTIPSGGIFDSVTYLSFLLNRNLCGPIPGIPSCHKSTKKLTTFLIIFGIVISLSVAFLAVRYLKVVMSAGKAEPETERQPEWIDFFPRITYKELFDATGGFDEQWKLGSGSSGRVYRGVLPDGTCIAVKVLQLQTGSPTKNFNRECQVLKSIRHRNLIRIKTTCSLPDFKALVLPYMENGSLESWLYPHSGTGLSITSRSSGLTLIQRNHYNGRIERVVDSSLVKAMRDQSPEEKKMWEVAIEELTELGILCTLDSPSTRPTMLDAADDLARLKHRLKRHALSVHHSLETDRTALLEFKRTITADPNSRLSNWNDSTHVCYFTGVMCNKEHHRVWQLNLNDFGIAGPLSPFISNLTHLRVLELVNNHLSGDIPREFSSLRDLQHLLLEGNDIHGQIPDTFSLLVNLSVVDLRQNRLTGKLPPSLFSNCTLLKNVDLSFNFLEGNIPEIGSCRGLWNLNLFNNQFTGEIPFSITNATSKVNLDVEYNFLSGELPSKIVESLPDLEFLHLSFNPMISPENNSNLDPFFTALCNYTSVVELELAGMGLGGKLPTSIGKCVYLESLLLQENNITGSIPPTLSNLTHLSQLNLTSNLLSGTIPEEISQLPHLQRLFLSHNSLSGPIPAALGQFQYLGLLDLSNNKFSGEIPKSLGNLVEINSMFLNNNLLSGSIPSSLVQCRNLYLLDLSYNNLSGNIPPEITGLREIRTFLNLSHNFLEGDLPIELSKLEKVQEMDLSLNRFTGRVFPRISSCIALSLLNISHNRLGGELPESLGDLKNLEVLDVSVNHLFGTIPKSLSNIRALTFLNLSVNQFSGTIPSGGIFDSATSSSFLPNSNLCGSIPGIPSCHKSTKKLFRNATLLIIFCIVISLSVSFSAVCWMIGRRYLKLIISAEKVESETETETKSQLGLIHNFPRITYKELYDATGGFDEGRKLGSGSYGCVYKGLLPDGTHIAVKVLQLQTGNSTKSFNRECQVLKRIGQRNLIRIITTCSLPDFRAIVLPYMANGSLDSWLYPPSGPGVATSSLSADLSLIQRVNICSDIADGMAYLHHHSPIERAVDPLLVKAMSDQTPEVKKMWEVAIGELTKLGILCTQDSPSTRPTMVDAADDLDRLKRNESLVRLVSCMLLLDYCPMNFKCWVGDVDTNFIGKFGDVKLVLILC</sequence>
<dbReference type="InterPro" id="IPR011009">
    <property type="entry name" value="Kinase-like_dom_sf"/>
</dbReference>
<comment type="subcellular location">
    <subcellularLocation>
        <location evidence="1">Cell membrane</location>
        <topology evidence="1">Single-pass membrane protein</topology>
    </subcellularLocation>
    <subcellularLocation>
        <location evidence="2">Membrane</location>
        <topology evidence="2">Single-pass type I membrane protein</topology>
    </subcellularLocation>
</comment>
<dbReference type="FunFam" id="3.80.10.10:FF:000041">
    <property type="entry name" value="LRR receptor-like serine/threonine-protein kinase ERECTA"/>
    <property type="match status" value="4"/>
</dbReference>
<dbReference type="Gene3D" id="3.30.200.20">
    <property type="entry name" value="Phosphorylase Kinase, domain 1"/>
    <property type="match status" value="1"/>
</dbReference>
<keyword evidence="10 13" id="KW-0472">Membrane</keyword>
<dbReference type="Proteomes" id="UP000626092">
    <property type="component" value="Unassembled WGS sequence"/>
</dbReference>
<dbReference type="FunFam" id="3.80.10.10:FF:000111">
    <property type="entry name" value="LRR receptor-like serine/threonine-protein kinase ERECTA"/>
    <property type="match status" value="1"/>
</dbReference>
<dbReference type="InterPro" id="IPR017441">
    <property type="entry name" value="Protein_kinase_ATP_BS"/>
</dbReference>
<name>A0A834L8X5_RHOSS</name>
<evidence type="ECO:0000256" key="5">
    <source>
        <dbReference type="ARBA" id="ARBA00022614"/>
    </source>
</evidence>
<feature type="chain" id="PRO_5032271330" description="Protein kinase domain-containing protein" evidence="14">
    <location>
        <begin position="23"/>
        <end position="1777"/>
    </location>
</feature>
<dbReference type="GO" id="GO:0006952">
    <property type="term" value="P:defense response"/>
    <property type="evidence" value="ECO:0007669"/>
    <property type="project" value="UniProtKB-ARBA"/>
</dbReference>
<dbReference type="Pfam" id="PF00069">
    <property type="entry name" value="Pkinase"/>
    <property type="match status" value="1"/>
</dbReference>
<dbReference type="InterPro" id="IPR013210">
    <property type="entry name" value="LRR_N_plant-typ"/>
</dbReference>
<evidence type="ECO:0000256" key="3">
    <source>
        <dbReference type="ARBA" id="ARBA00009592"/>
    </source>
</evidence>
<feature type="transmembrane region" description="Helical" evidence="13">
    <location>
        <begin position="659"/>
        <end position="682"/>
    </location>
</feature>
<dbReference type="SMART" id="SM00369">
    <property type="entry name" value="LRR_TYP"/>
    <property type="match status" value="13"/>
</dbReference>
<keyword evidence="6 13" id="KW-0812">Transmembrane</keyword>
<keyword evidence="12" id="KW-0067">ATP-binding</keyword>
<dbReference type="PANTHER" id="PTHR48056:SF89">
    <property type="entry name" value="OS06G0585982 PROTEIN"/>
    <property type="match status" value="1"/>
</dbReference>